<evidence type="ECO:0000313" key="3">
    <source>
        <dbReference type="EMBL" id="KAH6821328.1"/>
    </source>
</evidence>
<feature type="compositionally biased region" description="Basic residues" evidence="1">
    <location>
        <begin position="1"/>
        <end position="23"/>
    </location>
</feature>
<dbReference type="InterPro" id="IPR053772">
    <property type="entry name" value="At1g61320/At1g61330-like"/>
</dbReference>
<dbReference type="Gene3D" id="3.80.10.10">
    <property type="entry name" value="Ribonuclease Inhibitor"/>
    <property type="match status" value="1"/>
</dbReference>
<dbReference type="InterPro" id="IPR001810">
    <property type="entry name" value="F-box_dom"/>
</dbReference>
<dbReference type="Pfam" id="PF00646">
    <property type="entry name" value="F-box"/>
    <property type="match status" value="1"/>
</dbReference>
<feature type="domain" description="F-box" evidence="2">
    <location>
        <begin position="26"/>
        <end position="74"/>
    </location>
</feature>
<proteinExistence type="predicted"/>
<evidence type="ECO:0000256" key="1">
    <source>
        <dbReference type="SAM" id="MobiDB-lite"/>
    </source>
</evidence>
<dbReference type="EMBL" id="SDAM02002107">
    <property type="protein sequence ID" value="KAH6821328.1"/>
    <property type="molecule type" value="Genomic_DNA"/>
</dbReference>
<dbReference type="PANTHER" id="PTHR34145">
    <property type="entry name" value="OS02G0105600 PROTEIN"/>
    <property type="match status" value="1"/>
</dbReference>
<dbReference type="PANTHER" id="PTHR34145:SF68">
    <property type="entry name" value="FBD DOMAIN-CONTAINING PROTEIN"/>
    <property type="match status" value="1"/>
</dbReference>
<name>A0AAD4IUC3_PERFH</name>
<dbReference type="Proteomes" id="UP001190926">
    <property type="component" value="Unassembled WGS sequence"/>
</dbReference>
<feature type="region of interest" description="Disordered" evidence="1">
    <location>
        <begin position="1"/>
        <end position="25"/>
    </location>
</feature>
<evidence type="ECO:0000313" key="4">
    <source>
        <dbReference type="Proteomes" id="UP001190926"/>
    </source>
</evidence>
<dbReference type="SUPFAM" id="SSF52047">
    <property type="entry name" value="RNI-like"/>
    <property type="match status" value="1"/>
</dbReference>
<accession>A0AAD4IUC3</accession>
<sequence length="327" mass="37829">MRKGSHNSKRMRKAAIKRRRNRHKVEDRMSELPDDILIYIISRLTLQEATSTSILSTRWRYLHTHVTHLNFPPFEPDIIFGRGMFYRSVSEIKERFPKHVKMINDVLDSHRAEAVKELKMHMYDIEGGDMKKWVEFALTREVEILDINMIDFSDAYVARGCYNLGLAKLITTCKYRCCLKELTLSSVDVDDQDFDLLISDFLALENLSIRDPGNLKNVSIVGNSKLKHLDISDAALESFEVRDLMNLVSLRCHYLPRGCALWLGNIPELIELDTNESGFNTRPHDELFAKIPSCIRDQLQLLRLSTLTSVVPWVSKSNSQFWLVLIS</sequence>
<reference evidence="3 4" key="1">
    <citation type="journal article" date="2021" name="Nat. Commun.">
        <title>Incipient diploidization of the medicinal plant Perilla within 10,000 years.</title>
        <authorList>
            <person name="Zhang Y."/>
            <person name="Shen Q."/>
            <person name="Leng L."/>
            <person name="Zhang D."/>
            <person name="Chen S."/>
            <person name="Shi Y."/>
            <person name="Ning Z."/>
            <person name="Chen S."/>
        </authorList>
    </citation>
    <scope>NUCLEOTIDE SEQUENCE [LARGE SCALE GENOMIC DNA]</scope>
    <source>
        <strain evidence="4">cv. PC099</strain>
    </source>
</reference>
<gene>
    <name evidence="3" type="ORF">C2S53_006159</name>
</gene>
<protein>
    <recommendedName>
        <fullName evidence="2">F-box domain-containing protein</fullName>
    </recommendedName>
</protein>
<dbReference type="InterPro" id="IPR032675">
    <property type="entry name" value="LRR_dom_sf"/>
</dbReference>
<dbReference type="AlphaFoldDB" id="A0AAD4IUC3"/>
<dbReference type="SUPFAM" id="SSF81383">
    <property type="entry name" value="F-box domain"/>
    <property type="match status" value="1"/>
</dbReference>
<evidence type="ECO:0000259" key="2">
    <source>
        <dbReference type="PROSITE" id="PS50181"/>
    </source>
</evidence>
<organism evidence="3 4">
    <name type="scientific">Perilla frutescens var. hirtella</name>
    <name type="common">Perilla citriodora</name>
    <name type="synonym">Perilla setoyensis</name>
    <dbReference type="NCBI Taxonomy" id="608512"/>
    <lineage>
        <taxon>Eukaryota</taxon>
        <taxon>Viridiplantae</taxon>
        <taxon>Streptophyta</taxon>
        <taxon>Embryophyta</taxon>
        <taxon>Tracheophyta</taxon>
        <taxon>Spermatophyta</taxon>
        <taxon>Magnoliopsida</taxon>
        <taxon>eudicotyledons</taxon>
        <taxon>Gunneridae</taxon>
        <taxon>Pentapetalae</taxon>
        <taxon>asterids</taxon>
        <taxon>lamiids</taxon>
        <taxon>Lamiales</taxon>
        <taxon>Lamiaceae</taxon>
        <taxon>Nepetoideae</taxon>
        <taxon>Elsholtzieae</taxon>
        <taxon>Perilla</taxon>
    </lineage>
</organism>
<comment type="caution">
    <text evidence="3">The sequence shown here is derived from an EMBL/GenBank/DDBJ whole genome shotgun (WGS) entry which is preliminary data.</text>
</comment>
<dbReference type="PROSITE" id="PS50181">
    <property type="entry name" value="FBOX"/>
    <property type="match status" value="1"/>
</dbReference>
<dbReference type="InterPro" id="IPR036047">
    <property type="entry name" value="F-box-like_dom_sf"/>
</dbReference>
<keyword evidence="4" id="KW-1185">Reference proteome</keyword>